<comment type="caution">
    <text evidence="4">The sequence shown here is derived from an EMBL/GenBank/DDBJ whole genome shotgun (WGS) entry which is preliminary data.</text>
</comment>
<dbReference type="PANTHER" id="PTHR46093">
    <property type="entry name" value="ACYL-COA-BINDING DOMAIN-CONTAINING PROTEIN 5"/>
    <property type="match status" value="1"/>
</dbReference>
<dbReference type="InParanoid" id="A0A1D3D991"/>
<reference evidence="4 5" key="1">
    <citation type="journal article" date="2016" name="BMC Genomics">
        <title>Comparative genomics reveals Cyclospora cayetanensis possesses coccidia-like metabolism and invasion components but unique surface antigens.</title>
        <authorList>
            <person name="Liu S."/>
            <person name="Wang L."/>
            <person name="Zheng H."/>
            <person name="Xu Z."/>
            <person name="Roellig D.M."/>
            <person name="Li N."/>
            <person name="Frace M.A."/>
            <person name="Tang K."/>
            <person name="Arrowood M.J."/>
            <person name="Moss D.M."/>
            <person name="Zhang L."/>
            <person name="Feng Y."/>
            <person name="Xiao L."/>
        </authorList>
    </citation>
    <scope>NUCLEOTIDE SEQUENCE [LARGE SCALE GENOMIC DNA]</scope>
    <source>
        <strain evidence="4 5">CHN_HEN01</strain>
    </source>
</reference>
<evidence type="ECO:0000256" key="3">
    <source>
        <dbReference type="SAM" id="MobiDB-lite"/>
    </source>
</evidence>
<dbReference type="EMBL" id="JROU02000216">
    <property type="protein sequence ID" value="OEH79973.1"/>
    <property type="molecule type" value="Genomic_DNA"/>
</dbReference>
<dbReference type="PANTHER" id="PTHR46093:SF18">
    <property type="entry name" value="FIBRONECTIN TYPE-III DOMAIN-CONTAINING PROTEIN"/>
    <property type="match status" value="1"/>
</dbReference>
<feature type="compositionally biased region" description="Polar residues" evidence="3">
    <location>
        <begin position="38"/>
        <end position="48"/>
    </location>
</feature>
<proteinExistence type="predicted"/>
<evidence type="ECO:0000313" key="5">
    <source>
        <dbReference type="Proteomes" id="UP000095192"/>
    </source>
</evidence>
<dbReference type="Gene3D" id="2.120.10.80">
    <property type="entry name" value="Kelch-type beta propeller"/>
    <property type="match status" value="1"/>
</dbReference>
<dbReference type="Pfam" id="PF24681">
    <property type="entry name" value="Kelch_KLHDC2_KLHL20_DRC7"/>
    <property type="match status" value="1"/>
</dbReference>
<name>A0A1D3D991_9EIME</name>
<dbReference type="InterPro" id="IPR011043">
    <property type="entry name" value="Gal_Oxase/kelch_b-propeller"/>
</dbReference>
<keyword evidence="2" id="KW-0677">Repeat</keyword>
<accession>A0A1D3D991</accession>
<feature type="compositionally biased region" description="Basic and acidic residues" evidence="3">
    <location>
        <begin position="1"/>
        <end position="37"/>
    </location>
</feature>
<evidence type="ECO:0000256" key="1">
    <source>
        <dbReference type="ARBA" id="ARBA00022441"/>
    </source>
</evidence>
<dbReference type="InterPro" id="IPR015915">
    <property type="entry name" value="Kelch-typ_b-propeller"/>
</dbReference>
<dbReference type="Proteomes" id="UP000095192">
    <property type="component" value="Unassembled WGS sequence"/>
</dbReference>
<dbReference type="VEuPathDB" id="ToxoDB:cyc_00955"/>
<feature type="region of interest" description="Disordered" evidence="3">
    <location>
        <begin position="1"/>
        <end position="48"/>
    </location>
</feature>
<keyword evidence="1" id="KW-0880">Kelch repeat</keyword>
<protein>
    <submittedName>
        <fullName evidence="4">Kelch motif family related protein</fullName>
    </submittedName>
</protein>
<keyword evidence="5" id="KW-1185">Reference proteome</keyword>
<evidence type="ECO:0000313" key="4">
    <source>
        <dbReference type="EMBL" id="OEH79973.1"/>
    </source>
</evidence>
<dbReference type="AlphaFoldDB" id="A0A1D3D991"/>
<dbReference type="SUPFAM" id="SSF50965">
    <property type="entry name" value="Galactose oxidase, central domain"/>
    <property type="match status" value="1"/>
</dbReference>
<sequence>MSRQKENLLRSSSKETPPDKDSSDDLLTVEKPRRTLPEESSGSHLSESNMTIVVHKVDLVEDKDRTQKLKLRDATVAQAHRLQHSLKNLVHWAPKREAEEAQAAKAKLHPPDRGSSPPDFILSLAAQWSGCQGVASFTAADLKGLVALWIVRDHAEPASWALYDPRRQTLEEQVDLDAQPEAVVGVSLTSAELPHGDIGAFLFGGKDEKDELLSDLWFYSKGPRKWKKLRCSGKTPDRRCNHAAAFSSRTNVFFVSGGEGENGKVLESAFQLVKGEWKELRAKERPAARSHHAVSAICSSNGSEQLLLFGGLVDGSDSDDLWSIDIESELKTNTWKRITDTDGRPPARRHGASPYELCVLLQAFYDDVARVVLFSSFTDMNAFDVEVSAWFEILLLSPLAAMPPHGYAVATGDPNMMFHIFASGASSNSDGLVYRVSGVCSTLDFSLLAQGLMDIRIVSSDTKRRQEELCLEVNTIRSDLQNLMTTTTSQSGRTEGLAAIWNSMVQRVDAAYREVIKTMGGAQILGIKVSELLAEVAARESQAKERTLALEKQLTVLLMRLAEADTVRAATNEERPQEEV</sequence>
<evidence type="ECO:0000256" key="2">
    <source>
        <dbReference type="ARBA" id="ARBA00022737"/>
    </source>
</evidence>
<organism evidence="4 5">
    <name type="scientific">Cyclospora cayetanensis</name>
    <dbReference type="NCBI Taxonomy" id="88456"/>
    <lineage>
        <taxon>Eukaryota</taxon>
        <taxon>Sar</taxon>
        <taxon>Alveolata</taxon>
        <taxon>Apicomplexa</taxon>
        <taxon>Conoidasida</taxon>
        <taxon>Coccidia</taxon>
        <taxon>Eucoccidiorida</taxon>
        <taxon>Eimeriorina</taxon>
        <taxon>Eimeriidae</taxon>
        <taxon>Cyclospora</taxon>
    </lineage>
</organism>
<dbReference type="VEuPathDB" id="ToxoDB:LOC34618041"/>
<gene>
    <name evidence="4" type="ORF">cyc_00955</name>
</gene>